<dbReference type="AlphaFoldDB" id="A0A6S6Z1P6"/>
<dbReference type="InterPro" id="IPR016181">
    <property type="entry name" value="Acyl_CoA_acyltransferase"/>
</dbReference>
<dbReference type="SUPFAM" id="SSF55729">
    <property type="entry name" value="Acyl-CoA N-acyltransferases (Nat)"/>
    <property type="match status" value="1"/>
</dbReference>
<dbReference type="RefSeq" id="WP_175195894.1">
    <property type="nucleotide sequence ID" value="NZ_CADIJO010000001.1"/>
</dbReference>
<organism evidence="1 2">
    <name type="scientific">Achromobacter deleyi</name>
    <dbReference type="NCBI Taxonomy" id="1353891"/>
    <lineage>
        <taxon>Bacteria</taxon>
        <taxon>Pseudomonadati</taxon>
        <taxon>Pseudomonadota</taxon>
        <taxon>Betaproteobacteria</taxon>
        <taxon>Burkholderiales</taxon>
        <taxon>Alcaligenaceae</taxon>
        <taxon>Achromobacter</taxon>
    </lineage>
</organism>
<accession>A0A6S6Z1P6</accession>
<dbReference type="PANTHER" id="PTHR47017:SF1">
    <property type="entry name" value="ACYL-COA"/>
    <property type="match status" value="1"/>
</dbReference>
<proteinExistence type="predicted"/>
<evidence type="ECO:0000313" key="2">
    <source>
        <dbReference type="Proteomes" id="UP000494111"/>
    </source>
</evidence>
<evidence type="ECO:0008006" key="3">
    <source>
        <dbReference type="Google" id="ProtNLM"/>
    </source>
</evidence>
<dbReference type="Pfam" id="PF04339">
    <property type="entry name" value="FemAB_like"/>
    <property type="match status" value="1"/>
</dbReference>
<dbReference type="Proteomes" id="UP000494111">
    <property type="component" value="Unassembled WGS sequence"/>
</dbReference>
<sequence>MDSPLRLTIETDLSRIDARQWDALAGDQPFLRHAFLCALHDTGCAAPDTGWAPHFLALWRDGQLAGAVPLYLKSHSRGEYVFDYAWADAFQRHGLRYYPKLLSAIPFTPVTGPRLLAANDEDRDTLVRGLVAFAEEVRVSSLHLLFPTATDLRALREAGFMVRESVQFHWTNAGYADFDAFLATMSHDKRKKIRQDRKKVAQAGLEFRWRHGAQIRPEDLDFFYQCYCHTYFNHGNPPYLNREFFQRAYREQPDAFVLVLAERDGQPVAAALNLVGGDVLYGRYWGATEYVPGLHFETCYLQAIAYCIVHGLTRFEGGAQGEHKMARGLLPTPTWSAHWVADPRFSAAIQQFLDEETAAVDDYLGELEAHTPFKRPAADGA</sequence>
<protein>
    <recommendedName>
        <fullName evidence="3">GNAT family N-acetyltransferase</fullName>
    </recommendedName>
</protein>
<dbReference type="PANTHER" id="PTHR47017">
    <property type="entry name" value="ACYL-COA"/>
    <property type="match status" value="1"/>
</dbReference>
<dbReference type="InterPro" id="IPR007434">
    <property type="entry name" value="FemAB-like"/>
</dbReference>
<dbReference type="Gene3D" id="3.40.630.30">
    <property type="match status" value="1"/>
</dbReference>
<gene>
    <name evidence="1" type="ORF">LMG3458_00417</name>
</gene>
<evidence type="ECO:0000313" key="1">
    <source>
        <dbReference type="EMBL" id="CAB3657723.1"/>
    </source>
</evidence>
<name>A0A6S6Z1P6_9BURK</name>
<dbReference type="EMBL" id="CADIJO010000001">
    <property type="protein sequence ID" value="CAB3657723.1"/>
    <property type="molecule type" value="Genomic_DNA"/>
</dbReference>
<reference evidence="1 2" key="1">
    <citation type="submission" date="2020-04" db="EMBL/GenBank/DDBJ databases">
        <authorList>
            <person name="De Canck E."/>
        </authorList>
    </citation>
    <scope>NUCLEOTIDE SEQUENCE [LARGE SCALE GENOMIC DNA]</scope>
    <source>
        <strain evidence="1 2">LMG 3458</strain>
    </source>
</reference>